<proteinExistence type="predicted"/>
<reference evidence="6 7" key="1">
    <citation type="submission" date="2022-05" db="EMBL/GenBank/DDBJ databases">
        <title>Novel Pseudomonas spp. Isolated from a Rainbow Trout Aquaculture Facility.</title>
        <authorList>
            <person name="Testerman T."/>
            <person name="Graf J."/>
        </authorList>
    </citation>
    <scope>NUCLEOTIDE SEQUENCE [LARGE SCALE GENOMIC DNA]</scope>
    <source>
        <strain evidence="6 7">ID1025</strain>
    </source>
</reference>
<sequence>MPIDFEIGGVYLPPIAQALLLALPLLIAVLWLLQKLGVMQRVWHPALFEGALYACLCALIILYMGS</sequence>
<evidence type="ECO:0000256" key="3">
    <source>
        <dbReference type="ARBA" id="ARBA00022989"/>
    </source>
</evidence>
<evidence type="ECO:0000256" key="1">
    <source>
        <dbReference type="ARBA" id="ARBA00022475"/>
    </source>
</evidence>
<dbReference type="RefSeq" id="WP_273894140.1">
    <property type="nucleotide sequence ID" value="NZ_JAMDGP010000075.1"/>
</dbReference>
<evidence type="ECO:0000313" key="6">
    <source>
        <dbReference type="EMBL" id="MDD1015426.1"/>
    </source>
</evidence>
<dbReference type="Proteomes" id="UP001148184">
    <property type="component" value="Unassembled WGS sequence"/>
</dbReference>
<keyword evidence="3 5" id="KW-1133">Transmembrane helix</keyword>
<feature type="transmembrane region" description="Helical" evidence="5">
    <location>
        <begin position="45"/>
        <end position="65"/>
    </location>
</feature>
<keyword evidence="4 5" id="KW-0472">Membrane</keyword>
<dbReference type="EMBL" id="JAMDGZ010000036">
    <property type="protein sequence ID" value="MDD1015426.1"/>
    <property type="molecule type" value="Genomic_DNA"/>
</dbReference>
<name>A0ABT5PB83_9PSED</name>
<feature type="transmembrane region" description="Helical" evidence="5">
    <location>
        <begin position="15"/>
        <end position="33"/>
    </location>
</feature>
<keyword evidence="1" id="KW-1003">Cell membrane</keyword>
<keyword evidence="2 5" id="KW-0812">Transmembrane</keyword>
<accession>A0ABT5PB83</accession>
<evidence type="ECO:0000256" key="2">
    <source>
        <dbReference type="ARBA" id="ARBA00022692"/>
    </source>
</evidence>
<protein>
    <submittedName>
        <fullName evidence="6">DUF1656 domain-containing protein</fullName>
    </submittedName>
</protein>
<evidence type="ECO:0000313" key="7">
    <source>
        <dbReference type="Proteomes" id="UP001148184"/>
    </source>
</evidence>
<evidence type="ECO:0000256" key="4">
    <source>
        <dbReference type="ARBA" id="ARBA00023136"/>
    </source>
</evidence>
<gene>
    <name evidence="6" type="ORF">M5G17_17285</name>
</gene>
<evidence type="ECO:0000256" key="5">
    <source>
        <dbReference type="SAM" id="Phobius"/>
    </source>
</evidence>
<dbReference type="InterPro" id="IPR012451">
    <property type="entry name" value="DUF1656"/>
</dbReference>
<comment type="caution">
    <text evidence="6">The sequence shown here is derived from an EMBL/GenBank/DDBJ whole genome shotgun (WGS) entry which is preliminary data.</text>
</comment>
<organism evidence="6 7">
    <name type="scientific">Pseudomonas rubra</name>
    <dbReference type="NCBI Taxonomy" id="2942627"/>
    <lineage>
        <taxon>Bacteria</taxon>
        <taxon>Pseudomonadati</taxon>
        <taxon>Pseudomonadota</taxon>
        <taxon>Gammaproteobacteria</taxon>
        <taxon>Pseudomonadales</taxon>
        <taxon>Pseudomonadaceae</taxon>
        <taxon>Pseudomonas</taxon>
    </lineage>
</organism>
<keyword evidence="7" id="KW-1185">Reference proteome</keyword>
<dbReference type="Pfam" id="PF07869">
    <property type="entry name" value="DUF1656"/>
    <property type="match status" value="1"/>
</dbReference>